<proteinExistence type="predicted"/>
<reference evidence="2" key="1">
    <citation type="submission" date="2013-02" db="EMBL/GenBank/DDBJ databases">
        <authorList>
            <person name="Hughes D."/>
        </authorList>
    </citation>
    <scope>NUCLEOTIDE SEQUENCE</scope>
    <source>
        <strain>Durham</strain>
        <strain evidence="2">NC isolate 2 -- Noor lab</strain>
    </source>
</reference>
<evidence type="ECO:0000313" key="1">
    <source>
        <dbReference type="EnsemblMetazoa" id="MESCA008476-PA"/>
    </source>
</evidence>
<accession>T1GXD0</accession>
<protein>
    <submittedName>
        <fullName evidence="1">Uncharacterized protein</fullName>
    </submittedName>
</protein>
<dbReference type="Proteomes" id="UP000015102">
    <property type="component" value="Unassembled WGS sequence"/>
</dbReference>
<sequence length="69" mass="8139">MEILGNRFSGEEILSKRQHAKDMFFSYIILLATMAEPPVKNFLHLQQVKPNTYLRSLYSLNRLLRSKQL</sequence>
<organism evidence="1 2">
    <name type="scientific">Megaselia scalaris</name>
    <name type="common">Humpbacked fly</name>
    <name type="synonym">Phora scalaris</name>
    <dbReference type="NCBI Taxonomy" id="36166"/>
    <lineage>
        <taxon>Eukaryota</taxon>
        <taxon>Metazoa</taxon>
        <taxon>Ecdysozoa</taxon>
        <taxon>Arthropoda</taxon>
        <taxon>Hexapoda</taxon>
        <taxon>Insecta</taxon>
        <taxon>Pterygota</taxon>
        <taxon>Neoptera</taxon>
        <taxon>Endopterygota</taxon>
        <taxon>Diptera</taxon>
        <taxon>Brachycera</taxon>
        <taxon>Muscomorpha</taxon>
        <taxon>Platypezoidea</taxon>
        <taxon>Phoridae</taxon>
        <taxon>Megaseliini</taxon>
        <taxon>Megaselia</taxon>
    </lineage>
</organism>
<keyword evidence="2" id="KW-1185">Reference proteome</keyword>
<dbReference type="HOGENOM" id="CLU_2778783_0_0_1"/>
<name>T1GXD0_MEGSC</name>
<dbReference type="AlphaFoldDB" id="T1GXD0"/>
<evidence type="ECO:0000313" key="2">
    <source>
        <dbReference type="Proteomes" id="UP000015102"/>
    </source>
</evidence>
<reference evidence="1" key="2">
    <citation type="submission" date="2015-06" db="UniProtKB">
        <authorList>
            <consortium name="EnsemblMetazoa"/>
        </authorList>
    </citation>
    <scope>IDENTIFICATION</scope>
</reference>
<dbReference type="EMBL" id="CAQQ02037782">
    <property type="status" value="NOT_ANNOTATED_CDS"/>
    <property type="molecule type" value="Genomic_DNA"/>
</dbReference>
<dbReference type="EnsemblMetazoa" id="MESCA008476-RA">
    <property type="protein sequence ID" value="MESCA008476-PA"/>
    <property type="gene ID" value="MESCA008476"/>
</dbReference>